<dbReference type="GeneID" id="136083891"/>
<dbReference type="InterPro" id="IPR049012">
    <property type="entry name" value="Mutator_transp_dom"/>
</dbReference>
<feature type="domain" description="Mutator-like transposase" evidence="2">
    <location>
        <begin position="96"/>
        <end position="450"/>
    </location>
</feature>
<organism evidence="3 4">
    <name type="scientific">Hydra vulgaris</name>
    <name type="common">Hydra</name>
    <name type="synonym">Hydra attenuata</name>
    <dbReference type="NCBI Taxonomy" id="6087"/>
    <lineage>
        <taxon>Eukaryota</taxon>
        <taxon>Metazoa</taxon>
        <taxon>Cnidaria</taxon>
        <taxon>Hydrozoa</taxon>
        <taxon>Hydroidolina</taxon>
        <taxon>Anthoathecata</taxon>
        <taxon>Aplanulata</taxon>
        <taxon>Hydridae</taxon>
        <taxon>Hydra</taxon>
    </lineage>
</organism>
<feature type="compositionally biased region" description="Basic and acidic residues" evidence="1">
    <location>
        <begin position="595"/>
        <end position="605"/>
    </location>
</feature>
<evidence type="ECO:0000256" key="1">
    <source>
        <dbReference type="SAM" id="MobiDB-lite"/>
    </source>
</evidence>
<evidence type="ECO:0000313" key="4">
    <source>
        <dbReference type="RefSeq" id="XP_065659882.1"/>
    </source>
</evidence>
<keyword evidence="3" id="KW-1185">Reference proteome</keyword>
<dbReference type="Pfam" id="PF20700">
    <property type="entry name" value="Mutator"/>
    <property type="match status" value="1"/>
</dbReference>
<dbReference type="Proteomes" id="UP001652625">
    <property type="component" value="Chromosome 08"/>
</dbReference>
<accession>A0ABM4CDY0</accession>
<proteinExistence type="predicted"/>
<dbReference type="RefSeq" id="XP_065659882.1">
    <property type="nucleotide sequence ID" value="XM_065803810.1"/>
</dbReference>
<gene>
    <name evidence="4" type="primary">LOC136083891</name>
</gene>
<evidence type="ECO:0000259" key="2">
    <source>
        <dbReference type="Pfam" id="PF20700"/>
    </source>
</evidence>
<name>A0ABM4CDY0_HYDVU</name>
<dbReference type="PANTHER" id="PTHR33309">
    <property type="entry name" value="KERATIN, ULTRA HIGH-SULFUR MATRIX PROTEIN-LIKE"/>
    <property type="match status" value="1"/>
</dbReference>
<feature type="region of interest" description="Disordered" evidence="1">
    <location>
        <begin position="589"/>
        <end position="611"/>
    </location>
</feature>
<dbReference type="PANTHER" id="PTHR33309:SF3">
    <property type="entry name" value="CCHC-TYPE DOMAIN-CONTAINING PROTEIN"/>
    <property type="match status" value="1"/>
</dbReference>
<evidence type="ECO:0000313" key="3">
    <source>
        <dbReference type="Proteomes" id="UP001652625"/>
    </source>
</evidence>
<sequence length="611" mass="68984">MPKSCRVKSRTKLGRKRCTFFPVKKSLIYEEEVVVDSVNKESTQIVNILFNNDTVIDCLSDENKNEASDNIVNIQSHSKIRQIDVVESSCNTLLSGYRIIDIEVLSVIFKELICPMCFNEDSLVMSDNLKDRHGLASFLVFKCSNCLFRKNFCTSKKSGKQGYDVNKRVVYTMRSLGHGHAGLEKFTSLMNIPLPMTRNNYDKLAKTISKVVKKVAIESMCDAAAEIRHDSNTDIDDTGVSCDGTWQRRGFSSYNGVMTAISIDSGKVLDVEPLSRVCKACILMEPKKKNEPLHFAEWRNVHKCAYDYKGSAGGMEPVGMKKIFERSITDRKLRYIKYLGDGDSESYLNVMNVYPGLEVKNLECVGHYQKRIGTRLRKLKKQTKNLGGRGKLTDATTDRLQSYFGIAIRANVGDLASMKAGTLASLYHVASNKENNLHFPHCPVGADSWCKYNSDKANGTNTYKPGPGLPIDIVYKIKPIFAILSADDYLEKCLHGKTQNTNESFNGTIWERLPKTKFVSFSQLEFGVYDAVANFNIVRKASILVYESLDIIPGAYTLKGCKNLNYKRLSRSKYRNIAKNKLRRKIIRGKKHNKNDKEKEEEGKLYEAGGF</sequence>
<reference evidence="4" key="1">
    <citation type="submission" date="2025-08" db="UniProtKB">
        <authorList>
            <consortium name="RefSeq"/>
        </authorList>
    </citation>
    <scope>IDENTIFICATION</scope>
</reference>
<protein>
    <submittedName>
        <fullName evidence="4">Uncharacterized protein LOC136083891</fullName>
    </submittedName>
</protein>